<protein>
    <submittedName>
        <fullName evidence="2">Uncharacterized protein</fullName>
    </submittedName>
</protein>
<name>A0A218WXZ5_PUNGR</name>
<feature type="region of interest" description="Disordered" evidence="1">
    <location>
        <begin position="79"/>
        <end position="150"/>
    </location>
</feature>
<sequence>MDCPAPGLRLESITPPWQEIMRIWRTLRPVDRFFIRGFTGDLTAYLIAFSGPIQHPRHPRGFYKSGRFTVNGILASYNASTSPSTPPTKSEHSPPHQHTWLSSTQGARCPHSGPRLSRSYESHLQPPRKSKASPKRPCAQSYSPSGRSGIDFAASLSTLAQKLWTTRNFRES</sequence>
<gene>
    <name evidence="2" type="ORF">CDL15_Pgr005089</name>
</gene>
<organism evidence="2 3">
    <name type="scientific">Punica granatum</name>
    <name type="common">Pomegranate</name>
    <dbReference type="NCBI Taxonomy" id="22663"/>
    <lineage>
        <taxon>Eukaryota</taxon>
        <taxon>Viridiplantae</taxon>
        <taxon>Streptophyta</taxon>
        <taxon>Embryophyta</taxon>
        <taxon>Tracheophyta</taxon>
        <taxon>Spermatophyta</taxon>
        <taxon>Magnoliopsida</taxon>
        <taxon>eudicotyledons</taxon>
        <taxon>Gunneridae</taxon>
        <taxon>Pentapetalae</taxon>
        <taxon>rosids</taxon>
        <taxon>malvids</taxon>
        <taxon>Myrtales</taxon>
        <taxon>Lythraceae</taxon>
        <taxon>Punica</taxon>
    </lineage>
</organism>
<accession>A0A218WXZ5</accession>
<dbReference type="Proteomes" id="UP000197138">
    <property type="component" value="Unassembled WGS sequence"/>
</dbReference>
<reference evidence="3" key="1">
    <citation type="journal article" date="2017" name="Plant J.">
        <title>The pomegranate (Punica granatum L.) genome and the genomics of punicalagin biosynthesis.</title>
        <authorList>
            <person name="Qin G."/>
            <person name="Xu C."/>
            <person name="Ming R."/>
            <person name="Tang H."/>
            <person name="Guyot R."/>
            <person name="Kramer E.M."/>
            <person name="Hu Y."/>
            <person name="Yi X."/>
            <person name="Qi Y."/>
            <person name="Xu X."/>
            <person name="Gao Z."/>
            <person name="Pan H."/>
            <person name="Jian J."/>
            <person name="Tian Y."/>
            <person name="Yue Z."/>
            <person name="Xu Y."/>
        </authorList>
    </citation>
    <scope>NUCLEOTIDE SEQUENCE [LARGE SCALE GENOMIC DNA]</scope>
    <source>
        <strain evidence="3">cv. Dabenzi</strain>
    </source>
</reference>
<evidence type="ECO:0000313" key="3">
    <source>
        <dbReference type="Proteomes" id="UP000197138"/>
    </source>
</evidence>
<evidence type="ECO:0000313" key="2">
    <source>
        <dbReference type="EMBL" id="OWM77081.1"/>
    </source>
</evidence>
<dbReference type="EMBL" id="MTKT01002879">
    <property type="protein sequence ID" value="OWM77081.1"/>
    <property type="molecule type" value="Genomic_DNA"/>
</dbReference>
<proteinExistence type="predicted"/>
<evidence type="ECO:0000256" key="1">
    <source>
        <dbReference type="SAM" id="MobiDB-lite"/>
    </source>
</evidence>
<comment type="caution">
    <text evidence="2">The sequence shown here is derived from an EMBL/GenBank/DDBJ whole genome shotgun (WGS) entry which is preliminary data.</text>
</comment>
<dbReference type="AlphaFoldDB" id="A0A218WXZ5"/>